<protein>
    <submittedName>
        <fullName evidence="1">Uncharacterized protein</fullName>
    </submittedName>
</protein>
<name>A0ABT3HEN3_9HYPH</name>
<dbReference type="EMBL" id="JAOQNS010000009">
    <property type="protein sequence ID" value="MCW2308857.1"/>
    <property type="molecule type" value="Genomic_DNA"/>
</dbReference>
<sequence>MTGIDAPNAAETESVVLADATLLKIRRKGQVLAIYGCNPAASENSPLSQRDRRCRGSSVDSLQMTRLLGAPVPLVLGAMGQKITAKLPDMVFDDRDHRRMGEDRFPHPGVTSDVLFVAGLEAAESRLVSSRSTSLSLSFAPSMRVEKPMLTMVATRRQRPKLP</sequence>
<proteinExistence type="predicted"/>
<evidence type="ECO:0000313" key="1">
    <source>
        <dbReference type="EMBL" id="MCW2308857.1"/>
    </source>
</evidence>
<dbReference type="RefSeq" id="WP_264602455.1">
    <property type="nucleotide sequence ID" value="NZ_JAOQNS010000009.1"/>
</dbReference>
<organism evidence="1 2">
    <name type="scientific">Rhodobium gokarnense</name>
    <dbReference type="NCBI Taxonomy" id="364296"/>
    <lineage>
        <taxon>Bacteria</taxon>
        <taxon>Pseudomonadati</taxon>
        <taxon>Pseudomonadota</taxon>
        <taxon>Alphaproteobacteria</taxon>
        <taxon>Hyphomicrobiales</taxon>
        <taxon>Rhodobiaceae</taxon>
        <taxon>Rhodobium</taxon>
    </lineage>
</organism>
<dbReference type="Proteomes" id="UP001209755">
    <property type="component" value="Unassembled WGS sequence"/>
</dbReference>
<comment type="caution">
    <text evidence="1">The sequence shown here is derived from an EMBL/GenBank/DDBJ whole genome shotgun (WGS) entry which is preliminary data.</text>
</comment>
<reference evidence="2" key="1">
    <citation type="submission" date="2023-07" db="EMBL/GenBank/DDBJ databases">
        <title>Genome sequencing of Purple Non-Sulfur Bacteria from various extreme environments.</title>
        <authorList>
            <person name="Mayer M."/>
        </authorList>
    </citation>
    <scope>NUCLEOTIDE SEQUENCE [LARGE SCALE GENOMIC DNA]</scope>
    <source>
        <strain evidence="2">DSM 17935</strain>
    </source>
</reference>
<keyword evidence="2" id="KW-1185">Reference proteome</keyword>
<gene>
    <name evidence="1" type="ORF">M2319_003206</name>
</gene>
<accession>A0ABT3HEN3</accession>
<evidence type="ECO:0000313" key="2">
    <source>
        <dbReference type="Proteomes" id="UP001209755"/>
    </source>
</evidence>